<dbReference type="GO" id="GO:0016747">
    <property type="term" value="F:acyltransferase activity, transferring groups other than amino-acyl groups"/>
    <property type="evidence" value="ECO:0007669"/>
    <property type="project" value="InterPro"/>
</dbReference>
<organism evidence="2 3">
    <name type="scientific">Anthostomella pinea</name>
    <dbReference type="NCBI Taxonomy" id="933095"/>
    <lineage>
        <taxon>Eukaryota</taxon>
        <taxon>Fungi</taxon>
        <taxon>Dikarya</taxon>
        <taxon>Ascomycota</taxon>
        <taxon>Pezizomycotina</taxon>
        <taxon>Sordariomycetes</taxon>
        <taxon>Xylariomycetidae</taxon>
        <taxon>Xylariales</taxon>
        <taxon>Xylariaceae</taxon>
        <taxon>Anthostomella</taxon>
    </lineage>
</organism>
<sequence length="297" mass="32691">MGVMKQPSDSISLKSPNHDLGVTFLAEPTVAVIESSWSPYKVSRVTMAKQVYETFAGSHVTDAMLVEAAKLFSENYGIWGERSHQPGKHVMLSAPRLRSQYLPSTAATSYVRVVVDGTLAGNVFACRWEYKGKTVCWVTQLVVDKEYRERGLASGLLRSLRLNVDDVYGIMSSHPAACLAAAACFGTTIEKVPLDFIAENADLLMKSSPIRYIHDAKLCGSLFNTEDSTGLVSGVDTGFFVDHGEPLEALSLVRETWNWPLGELPDGHEYLLIVQGKHRRSRSRSVPKSTDQHLSGN</sequence>
<dbReference type="Proteomes" id="UP001295740">
    <property type="component" value="Unassembled WGS sequence"/>
</dbReference>
<name>A0AAI8YKN8_9PEZI</name>
<dbReference type="EMBL" id="CAUWAG010000011">
    <property type="protein sequence ID" value="CAJ2508386.1"/>
    <property type="molecule type" value="Genomic_DNA"/>
</dbReference>
<accession>A0AAI8YKN8</accession>
<reference evidence="2" key="1">
    <citation type="submission" date="2023-10" db="EMBL/GenBank/DDBJ databases">
        <authorList>
            <person name="Hackl T."/>
        </authorList>
    </citation>
    <scope>NUCLEOTIDE SEQUENCE</scope>
</reference>
<proteinExistence type="predicted"/>
<dbReference type="CDD" id="cd04301">
    <property type="entry name" value="NAT_SF"/>
    <property type="match status" value="1"/>
</dbReference>
<evidence type="ECO:0000313" key="2">
    <source>
        <dbReference type="EMBL" id="CAJ2508386.1"/>
    </source>
</evidence>
<evidence type="ECO:0000259" key="1">
    <source>
        <dbReference type="Pfam" id="PF00583"/>
    </source>
</evidence>
<dbReference type="Pfam" id="PF00583">
    <property type="entry name" value="Acetyltransf_1"/>
    <property type="match status" value="1"/>
</dbReference>
<dbReference type="AlphaFoldDB" id="A0AAI8YKN8"/>
<dbReference type="Gene3D" id="3.40.630.30">
    <property type="match status" value="1"/>
</dbReference>
<gene>
    <name evidence="2" type="ORF">KHLLAP_LOCUS8854</name>
</gene>
<feature type="domain" description="N-acetyltransferase" evidence="1">
    <location>
        <begin position="101"/>
        <end position="160"/>
    </location>
</feature>
<dbReference type="InterPro" id="IPR016181">
    <property type="entry name" value="Acyl_CoA_acyltransferase"/>
</dbReference>
<protein>
    <submittedName>
        <fullName evidence="2">Uu.00g134120.m01.CDS01</fullName>
    </submittedName>
</protein>
<keyword evidence="3" id="KW-1185">Reference proteome</keyword>
<dbReference type="SUPFAM" id="SSF55729">
    <property type="entry name" value="Acyl-CoA N-acyltransferases (Nat)"/>
    <property type="match status" value="1"/>
</dbReference>
<evidence type="ECO:0000313" key="3">
    <source>
        <dbReference type="Proteomes" id="UP001295740"/>
    </source>
</evidence>
<comment type="caution">
    <text evidence="2">The sequence shown here is derived from an EMBL/GenBank/DDBJ whole genome shotgun (WGS) entry which is preliminary data.</text>
</comment>
<dbReference type="InterPro" id="IPR000182">
    <property type="entry name" value="GNAT_dom"/>
</dbReference>